<dbReference type="Gene3D" id="3.40.50.150">
    <property type="entry name" value="Vaccinia Virus protein VP39"/>
    <property type="match status" value="1"/>
</dbReference>
<feature type="region of interest" description="Disordered" evidence="1">
    <location>
        <begin position="218"/>
        <end position="316"/>
    </location>
</feature>
<dbReference type="Proteomes" id="UP000322245">
    <property type="component" value="Unassembled WGS sequence"/>
</dbReference>
<organism evidence="2 3">
    <name type="scientific">Cryptococcus floricola</name>
    <dbReference type="NCBI Taxonomy" id="2591691"/>
    <lineage>
        <taxon>Eukaryota</taxon>
        <taxon>Fungi</taxon>
        <taxon>Dikarya</taxon>
        <taxon>Basidiomycota</taxon>
        <taxon>Agaricomycotina</taxon>
        <taxon>Tremellomycetes</taxon>
        <taxon>Tremellales</taxon>
        <taxon>Cryptococcaceae</taxon>
        <taxon>Cryptococcus</taxon>
    </lineage>
</organism>
<sequence length="421" mass="44069">MSSKTGTGTDFWSPTYWSTRFTTETKFEWLVPACTLVPIVGDVVRELPPPAPGRWIWDCDWDCFEDGGEDGEEGVWGVGGEGGEGEGEEGEGEGGEGEGGEGEGEREGGEEVVNILHLGSGTSILGTQLQTYLSSPSPPPSSSSPSASPPPSSSPSPSPPAPPSPPPPPPKTQTSSTPKCQVYDADYVPLPPSTAQEEGRVPFLLVDALDLGSLYKSLPLSKGFEGRGVVGEGKGDGGRMGGEGGKGGGRRGGKGGKGGGRGRGGGRGKRKWDMVLDKSTIDAISTGPLLPPSSTPSQSLSGTVGEGEEGLPADPAERTLLNVGRVVRKGGRWVSVSYSSTRYDFLPFSPSPSPSSSPATSSAPTSLPKPNDKEKYGWRVIRKEIVAMTSLPEGRLVRDGRGERVVYEPETGIWVYVLERV</sequence>
<name>A0A5D3ANH3_9TREE</name>
<dbReference type="InterPro" id="IPR029063">
    <property type="entry name" value="SAM-dependent_MTases_sf"/>
</dbReference>
<feature type="region of interest" description="Disordered" evidence="1">
    <location>
        <begin position="349"/>
        <end position="373"/>
    </location>
</feature>
<feature type="compositionally biased region" description="Basic and acidic residues" evidence="1">
    <location>
        <begin position="271"/>
        <end position="280"/>
    </location>
</feature>
<evidence type="ECO:0000313" key="3">
    <source>
        <dbReference type="Proteomes" id="UP000322245"/>
    </source>
</evidence>
<keyword evidence="3" id="KW-1185">Reference proteome</keyword>
<feature type="compositionally biased region" description="Acidic residues" evidence="1">
    <location>
        <begin position="83"/>
        <end position="102"/>
    </location>
</feature>
<comment type="caution">
    <text evidence="2">The sequence shown here is derived from an EMBL/GenBank/DDBJ whole genome shotgun (WGS) entry which is preliminary data.</text>
</comment>
<feature type="region of interest" description="Disordered" evidence="1">
    <location>
        <begin position="67"/>
        <end position="108"/>
    </location>
</feature>
<evidence type="ECO:0000256" key="1">
    <source>
        <dbReference type="SAM" id="MobiDB-lite"/>
    </source>
</evidence>
<gene>
    <name evidence="2" type="ORF">B9479_007839</name>
</gene>
<dbReference type="EMBL" id="NIDF01000214">
    <property type="protein sequence ID" value="TYJ51580.1"/>
    <property type="molecule type" value="Genomic_DNA"/>
</dbReference>
<feature type="compositionally biased region" description="Gly residues" evidence="1">
    <location>
        <begin position="226"/>
        <end position="247"/>
    </location>
</feature>
<feature type="region of interest" description="Disordered" evidence="1">
    <location>
        <begin position="130"/>
        <end position="198"/>
    </location>
</feature>
<feature type="compositionally biased region" description="Pro residues" evidence="1">
    <location>
        <begin position="136"/>
        <end position="171"/>
    </location>
</feature>
<protein>
    <submittedName>
        <fullName evidence="2">Uncharacterized protein</fullName>
    </submittedName>
</protein>
<accession>A0A5D3ANH3</accession>
<dbReference type="AlphaFoldDB" id="A0A5D3ANH3"/>
<reference evidence="2 3" key="1">
    <citation type="submission" date="2017-05" db="EMBL/GenBank/DDBJ databases">
        <title>The Genome Sequence of Tsuchiyaea wingfieldii DSM 27421.</title>
        <authorList>
            <person name="Cuomo C."/>
            <person name="Passer A."/>
            <person name="Billmyre B."/>
            <person name="Heitman J."/>
        </authorList>
    </citation>
    <scope>NUCLEOTIDE SEQUENCE [LARGE SCALE GENOMIC DNA]</scope>
    <source>
        <strain evidence="2 3">DSM 27421</strain>
    </source>
</reference>
<feature type="compositionally biased region" description="Low complexity" evidence="1">
    <location>
        <begin position="356"/>
        <end position="368"/>
    </location>
</feature>
<proteinExistence type="predicted"/>
<evidence type="ECO:0000313" key="2">
    <source>
        <dbReference type="EMBL" id="TYJ51580.1"/>
    </source>
</evidence>